<dbReference type="AlphaFoldDB" id="X0Y4D6"/>
<dbReference type="EMBL" id="BARS01056263">
    <property type="protein sequence ID" value="GAG42187.1"/>
    <property type="molecule type" value="Genomic_DNA"/>
</dbReference>
<evidence type="ECO:0000313" key="1">
    <source>
        <dbReference type="EMBL" id="GAG42187.1"/>
    </source>
</evidence>
<reference evidence="1" key="1">
    <citation type="journal article" date="2014" name="Front. Microbiol.">
        <title>High frequency of phylogenetically diverse reductive dehalogenase-homologous genes in deep subseafloor sedimentary metagenomes.</title>
        <authorList>
            <person name="Kawai M."/>
            <person name="Futagami T."/>
            <person name="Toyoda A."/>
            <person name="Takaki Y."/>
            <person name="Nishi S."/>
            <person name="Hori S."/>
            <person name="Arai W."/>
            <person name="Tsubouchi T."/>
            <person name="Morono Y."/>
            <person name="Uchiyama I."/>
            <person name="Ito T."/>
            <person name="Fujiyama A."/>
            <person name="Inagaki F."/>
            <person name="Takami H."/>
        </authorList>
    </citation>
    <scope>NUCLEOTIDE SEQUENCE</scope>
    <source>
        <strain evidence="1">Expedition CK06-06</strain>
    </source>
</reference>
<proteinExistence type="predicted"/>
<name>X0Y4D6_9ZZZZ</name>
<gene>
    <name evidence="1" type="ORF">S01H1_82906</name>
</gene>
<protein>
    <submittedName>
        <fullName evidence="1">Uncharacterized protein</fullName>
    </submittedName>
</protein>
<organism evidence="1">
    <name type="scientific">marine sediment metagenome</name>
    <dbReference type="NCBI Taxonomy" id="412755"/>
    <lineage>
        <taxon>unclassified sequences</taxon>
        <taxon>metagenomes</taxon>
        <taxon>ecological metagenomes</taxon>
    </lineage>
</organism>
<feature type="non-terminal residue" evidence="1">
    <location>
        <position position="42"/>
    </location>
</feature>
<accession>X0Y4D6</accession>
<sequence length="42" mass="4855">MLPFSMACAGKSVLGSIMHKVNTHRKIHLKLFLTWEEWINAD</sequence>
<comment type="caution">
    <text evidence="1">The sequence shown here is derived from an EMBL/GenBank/DDBJ whole genome shotgun (WGS) entry which is preliminary data.</text>
</comment>